<evidence type="ECO:0008006" key="3">
    <source>
        <dbReference type="Google" id="ProtNLM"/>
    </source>
</evidence>
<organism evidence="1 2">
    <name type="scientific">Malus baccata</name>
    <name type="common">Siberian crab apple</name>
    <name type="synonym">Pyrus baccata</name>
    <dbReference type="NCBI Taxonomy" id="106549"/>
    <lineage>
        <taxon>Eukaryota</taxon>
        <taxon>Viridiplantae</taxon>
        <taxon>Streptophyta</taxon>
        <taxon>Embryophyta</taxon>
        <taxon>Tracheophyta</taxon>
        <taxon>Spermatophyta</taxon>
        <taxon>Magnoliopsida</taxon>
        <taxon>eudicotyledons</taxon>
        <taxon>Gunneridae</taxon>
        <taxon>Pentapetalae</taxon>
        <taxon>rosids</taxon>
        <taxon>fabids</taxon>
        <taxon>Rosales</taxon>
        <taxon>Rosaceae</taxon>
        <taxon>Amygdaloideae</taxon>
        <taxon>Maleae</taxon>
        <taxon>Malus</taxon>
    </lineage>
</organism>
<name>A0A540N7D6_MALBA</name>
<keyword evidence="2" id="KW-1185">Reference proteome</keyword>
<dbReference type="Proteomes" id="UP000315295">
    <property type="component" value="Unassembled WGS sequence"/>
</dbReference>
<accession>A0A540N7D6</accession>
<comment type="caution">
    <text evidence="1">The sequence shown here is derived from an EMBL/GenBank/DDBJ whole genome shotgun (WGS) entry which is preliminary data.</text>
</comment>
<protein>
    <recommendedName>
        <fullName evidence="3">F-box associated domain-containing protein</fullName>
    </recommendedName>
</protein>
<gene>
    <name evidence="1" type="ORF">C1H46_007365</name>
</gene>
<evidence type="ECO:0000313" key="1">
    <source>
        <dbReference type="EMBL" id="TQE06975.1"/>
    </source>
</evidence>
<proteinExistence type="predicted"/>
<sequence length="229" mass="25595">MLQTFRTNFQPSRLQAAFIPTDLATKEYCQFPTPVDGDDSTEMSDVWIMKKYGVTESWTLLYSIEQEALPCALKRYKPGEEGKPVTIRGLPLYLRVTVCVRSICLLDRDSLPVGSSASPFLPLRRSQRKGSTSSRVLMFLPLSRSSKLGRNAVTTDGWIFGEVTSMQTCFQLMGEEGKPVTIRGLPLYLRVTVCVRSICLLDRDSLPVGSSRESLSTSKEESAKGLYLF</sequence>
<evidence type="ECO:0000313" key="2">
    <source>
        <dbReference type="Proteomes" id="UP000315295"/>
    </source>
</evidence>
<dbReference type="EMBL" id="VIEB01000093">
    <property type="protein sequence ID" value="TQE06975.1"/>
    <property type="molecule type" value="Genomic_DNA"/>
</dbReference>
<reference evidence="1 2" key="1">
    <citation type="journal article" date="2019" name="G3 (Bethesda)">
        <title>Sequencing of a Wild Apple (Malus baccata) Genome Unravels the Differences Between Cultivated and Wild Apple Species Regarding Disease Resistance and Cold Tolerance.</title>
        <authorList>
            <person name="Chen X."/>
        </authorList>
    </citation>
    <scope>NUCLEOTIDE SEQUENCE [LARGE SCALE GENOMIC DNA]</scope>
    <source>
        <strain evidence="2">cv. Shandingzi</strain>
        <tissue evidence="1">Leaves</tissue>
    </source>
</reference>
<dbReference type="AlphaFoldDB" id="A0A540N7D6"/>